<evidence type="ECO:0000259" key="5">
    <source>
        <dbReference type="PROSITE" id="PS50072"/>
    </source>
</evidence>
<dbReference type="SUPFAM" id="SSF50891">
    <property type="entry name" value="Cyclophilin-like"/>
    <property type="match status" value="1"/>
</dbReference>
<dbReference type="PANTHER" id="PTHR43246">
    <property type="entry name" value="PEPTIDYL-PROLYL CIS-TRANS ISOMERASE CYP38, CHLOROPLASTIC"/>
    <property type="match status" value="1"/>
</dbReference>
<dbReference type="PROSITE" id="PS50072">
    <property type="entry name" value="CSA_PPIASE_2"/>
    <property type="match status" value="1"/>
</dbReference>
<dbReference type="PROSITE" id="PS00170">
    <property type="entry name" value="CSA_PPIASE_1"/>
    <property type="match status" value="1"/>
</dbReference>
<dbReference type="AlphaFoldDB" id="A0A1Q2SM61"/>
<dbReference type="PRINTS" id="PR00153">
    <property type="entry name" value="CSAPPISMRASE"/>
</dbReference>
<protein>
    <recommendedName>
        <fullName evidence="4">Peptidyl-prolyl cis-trans isomerase</fullName>
        <shortName evidence="4">PPIase</shortName>
        <ecNumber evidence="4">5.2.1.8</ecNumber>
    </recommendedName>
</protein>
<sequence length="197" mass="21683">MRVFQKTFIFLLLGIFGLTAEADGGVATKSPPKVKLQTTLGDIVIELNPEKAPLSVENFLRYVNEGFYNGTLFHRIISNFMIQGGGFDQKLNPKPTHAPIKNEASNGIKNEVGTVAMARTPDPDSATSQFFINTSNNDFLDFQSKTRQGWGYAVFGHVIEGMSIVDTIQQVKTGRQGQYTDVPLKPVIIEKASVITD</sequence>
<comment type="similarity">
    <text evidence="1 4">Belongs to the cyclophilin-type PPIase family.</text>
</comment>
<feature type="chain" id="PRO_5011830927" description="Peptidyl-prolyl cis-trans isomerase" evidence="4">
    <location>
        <begin position="23"/>
        <end position="197"/>
    </location>
</feature>
<keyword evidence="3 4" id="KW-0413">Isomerase</keyword>
<dbReference type="GO" id="GO:0006457">
    <property type="term" value="P:protein folding"/>
    <property type="evidence" value="ECO:0007669"/>
    <property type="project" value="InterPro"/>
</dbReference>
<dbReference type="InterPro" id="IPR002130">
    <property type="entry name" value="Cyclophilin-type_PPIase_dom"/>
</dbReference>
<evidence type="ECO:0000313" key="6">
    <source>
        <dbReference type="EMBL" id="BAW80210.1"/>
    </source>
</evidence>
<dbReference type="InterPro" id="IPR029000">
    <property type="entry name" value="Cyclophilin-like_dom_sf"/>
</dbReference>
<comment type="catalytic activity">
    <reaction evidence="4">
        <text>[protein]-peptidylproline (omega=180) = [protein]-peptidylproline (omega=0)</text>
        <dbReference type="Rhea" id="RHEA:16237"/>
        <dbReference type="Rhea" id="RHEA-COMP:10747"/>
        <dbReference type="Rhea" id="RHEA-COMP:10748"/>
        <dbReference type="ChEBI" id="CHEBI:83833"/>
        <dbReference type="ChEBI" id="CHEBI:83834"/>
        <dbReference type="EC" id="5.2.1.8"/>
    </reaction>
</comment>
<reference evidence="6 7" key="1">
    <citation type="journal article" date="2017" name="ISME J.">
        <title>An acid-tolerant ammonia-oxidizing ?-proteobacterium from soil.</title>
        <authorList>
            <person name="Hayatsu M."/>
            <person name="Tago K."/>
            <person name="Uchiyama I."/>
            <person name="Toyoda A."/>
            <person name="Wang Y."/>
            <person name="Shimomura Y."/>
            <person name="Okubo T."/>
            <person name="Kurisu F."/>
            <person name="Hirono Y."/>
            <person name="Nonaka K."/>
            <person name="Akiyama H."/>
            <person name="Itoh T."/>
            <person name="Takami H."/>
        </authorList>
    </citation>
    <scope>NUCLEOTIDE SEQUENCE [LARGE SCALE GENOMIC DNA]</scope>
    <source>
        <strain evidence="6 7">TAO100</strain>
    </source>
</reference>
<evidence type="ECO:0000256" key="4">
    <source>
        <dbReference type="RuleBase" id="RU363019"/>
    </source>
</evidence>
<comment type="function">
    <text evidence="4">PPIases accelerate the folding of proteins. It catalyzes the cis-trans isomerization of proline imidic peptide bonds in oligopeptides.</text>
</comment>
<dbReference type="EC" id="5.2.1.8" evidence="4"/>
<keyword evidence="4" id="KW-0732">Signal</keyword>
<feature type="signal peptide" evidence="4">
    <location>
        <begin position="1"/>
        <end position="22"/>
    </location>
</feature>
<dbReference type="Pfam" id="PF00160">
    <property type="entry name" value="Pro_isomerase"/>
    <property type="match status" value="1"/>
</dbReference>
<evidence type="ECO:0000256" key="1">
    <source>
        <dbReference type="ARBA" id="ARBA00007365"/>
    </source>
</evidence>
<dbReference type="RefSeq" id="WP_096526781.1">
    <property type="nucleotide sequence ID" value="NZ_AP014836.1"/>
</dbReference>
<dbReference type="OrthoDB" id="9807797at2"/>
<dbReference type="EMBL" id="AP014836">
    <property type="protein sequence ID" value="BAW80210.1"/>
    <property type="molecule type" value="Genomic_DNA"/>
</dbReference>
<organism evidence="6 7">
    <name type="scientific">Candidatus Nitrosoglobus terrae</name>
    <dbReference type="NCBI Taxonomy" id="1630141"/>
    <lineage>
        <taxon>Bacteria</taxon>
        <taxon>Pseudomonadati</taxon>
        <taxon>Pseudomonadota</taxon>
        <taxon>Gammaproteobacteria</taxon>
        <taxon>Chromatiales</taxon>
        <taxon>Chromatiaceae</taxon>
        <taxon>Candidatus Nitrosoglobus</taxon>
    </lineage>
</organism>
<dbReference type="InterPro" id="IPR020892">
    <property type="entry name" value="Cyclophilin-type_PPIase_CS"/>
</dbReference>
<dbReference type="GO" id="GO:0003755">
    <property type="term" value="F:peptidyl-prolyl cis-trans isomerase activity"/>
    <property type="evidence" value="ECO:0007669"/>
    <property type="project" value="UniProtKB-UniRule"/>
</dbReference>
<gene>
    <name evidence="6" type="ORF">TAO_0840</name>
</gene>
<proteinExistence type="inferred from homology"/>
<feature type="domain" description="PPIase cyclophilin-type" evidence="5">
    <location>
        <begin position="37"/>
        <end position="194"/>
    </location>
</feature>
<dbReference type="Gene3D" id="2.40.100.10">
    <property type="entry name" value="Cyclophilin-like"/>
    <property type="match status" value="1"/>
</dbReference>
<evidence type="ECO:0000313" key="7">
    <source>
        <dbReference type="Proteomes" id="UP000243679"/>
    </source>
</evidence>
<dbReference type="Proteomes" id="UP000243679">
    <property type="component" value="Chromosome"/>
</dbReference>
<dbReference type="KEGG" id="ntt:TAO_0840"/>
<evidence type="ECO:0000256" key="2">
    <source>
        <dbReference type="ARBA" id="ARBA00023110"/>
    </source>
</evidence>
<dbReference type="CDD" id="cd01920">
    <property type="entry name" value="cyclophilin_EcCYP_like"/>
    <property type="match status" value="1"/>
</dbReference>
<keyword evidence="2 4" id="KW-0697">Rotamase</keyword>
<name>A0A1Q2SM61_9GAMM</name>
<keyword evidence="7" id="KW-1185">Reference proteome</keyword>
<accession>A0A1Q2SM61</accession>
<evidence type="ECO:0000256" key="3">
    <source>
        <dbReference type="ARBA" id="ARBA00023235"/>
    </source>
</evidence>
<dbReference type="InterPro" id="IPR044665">
    <property type="entry name" value="E_coli_cyclophilin_A-like"/>
</dbReference>